<reference evidence="2" key="1">
    <citation type="submission" date="2023-04" db="EMBL/GenBank/DDBJ databases">
        <title>Candida boidinii NBRC 10035.</title>
        <authorList>
            <person name="Ichikawa N."/>
            <person name="Sato H."/>
            <person name="Tonouchi N."/>
        </authorList>
    </citation>
    <scope>NUCLEOTIDE SEQUENCE</scope>
    <source>
        <strain evidence="2">NBRC 10035</strain>
    </source>
</reference>
<keyword evidence="3" id="KW-1185">Reference proteome</keyword>
<evidence type="ECO:0000313" key="2">
    <source>
        <dbReference type="EMBL" id="GME75420.1"/>
    </source>
</evidence>
<comment type="caution">
    <text evidence="2">The sequence shown here is derived from an EMBL/GenBank/DDBJ whole genome shotgun (WGS) entry which is preliminary data.</text>
</comment>
<sequence>MRLLLSDEVAIYIDPTRHYGELYYTRETVTSNDLPYFIAQMVYDHVFINELDNLGLDNFFEVHESLSNSKSSKSLNRQEKQEPSVSTTVPKRGGQSGEQEQQEQNEIYSHYYVPSQYFNTSSNSVKKDVINKIDERNSITVKFIKLSEDNIKWEINDAIELFFKKFKKDLEWFTEIKIEIIERSNNNNTRNSLTAEENLKLENEIEQADNYPSEFFQLDDLTLYYKETFKNNSNNIYFLIYPFSNNVDILKGLNVDGTDIYSQSENTFISVPFWGGIYFSHLRYSQDKIFTVNDLKDAIDSCKESVLNYFKFPGVNLIPKQRILMELRSKTIDNLVLLSYELFKIRKHVFNNYDDIYSDKELKIIPNQLINTVNSCLSIRKESIDSLKEMNWFHAYKKSVESLASLRDYKEI</sequence>
<organism evidence="2 3">
    <name type="scientific">Candida boidinii</name>
    <name type="common">Yeast</name>
    <dbReference type="NCBI Taxonomy" id="5477"/>
    <lineage>
        <taxon>Eukaryota</taxon>
        <taxon>Fungi</taxon>
        <taxon>Dikarya</taxon>
        <taxon>Ascomycota</taxon>
        <taxon>Saccharomycotina</taxon>
        <taxon>Pichiomycetes</taxon>
        <taxon>Pichiales</taxon>
        <taxon>Pichiaceae</taxon>
        <taxon>Ogataea</taxon>
        <taxon>Ogataea/Candida clade</taxon>
    </lineage>
</organism>
<protein>
    <submittedName>
        <fullName evidence="2">Unnamed protein product</fullName>
    </submittedName>
</protein>
<dbReference type="EMBL" id="BSXN01002052">
    <property type="protein sequence ID" value="GME75420.1"/>
    <property type="molecule type" value="Genomic_DNA"/>
</dbReference>
<dbReference type="Proteomes" id="UP001165120">
    <property type="component" value="Unassembled WGS sequence"/>
</dbReference>
<evidence type="ECO:0000256" key="1">
    <source>
        <dbReference type="SAM" id="MobiDB-lite"/>
    </source>
</evidence>
<evidence type="ECO:0000313" key="3">
    <source>
        <dbReference type="Proteomes" id="UP001165120"/>
    </source>
</evidence>
<proteinExistence type="predicted"/>
<accession>A0A9W6T7A2</accession>
<name>A0A9W6T7A2_CANBO</name>
<dbReference type="AlphaFoldDB" id="A0A9W6T7A2"/>
<gene>
    <name evidence="2" type="ORF">Cboi02_000477800</name>
</gene>
<feature type="region of interest" description="Disordered" evidence="1">
    <location>
        <begin position="70"/>
        <end position="103"/>
    </location>
</feature>